<reference evidence="1" key="1">
    <citation type="submission" date="2020-04" db="EMBL/GenBank/DDBJ databases">
        <authorList>
            <person name="Chiriac C."/>
            <person name="Salcher M."/>
            <person name="Ghai R."/>
            <person name="Kavagutti S V."/>
        </authorList>
    </citation>
    <scope>NUCLEOTIDE SEQUENCE</scope>
</reference>
<organism evidence="1">
    <name type="scientific">uncultured Caudovirales phage</name>
    <dbReference type="NCBI Taxonomy" id="2100421"/>
    <lineage>
        <taxon>Viruses</taxon>
        <taxon>Duplodnaviria</taxon>
        <taxon>Heunggongvirae</taxon>
        <taxon>Uroviricota</taxon>
        <taxon>Caudoviricetes</taxon>
        <taxon>Peduoviridae</taxon>
        <taxon>Maltschvirus</taxon>
        <taxon>Maltschvirus maltsch</taxon>
    </lineage>
</organism>
<dbReference type="Gene3D" id="3.30.70.1790">
    <property type="entry name" value="RepB DNA-primase, N-terminal domain"/>
    <property type="match status" value="1"/>
</dbReference>
<name>A0A6J5N3C2_9CAUD</name>
<accession>A0A6J5N3C2</accession>
<dbReference type="Gene3D" id="3.40.50.300">
    <property type="entry name" value="P-loop containing nucleotide triphosphate hydrolases"/>
    <property type="match status" value="1"/>
</dbReference>
<dbReference type="InterPro" id="IPR027417">
    <property type="entry name" value="P-loop_NTPase"/>
</dbReference>
<evidence type="ECO:0000313" key="1">
    <source>
        <dbReference type="EMBL" id="CAB4151786.1"/>
    </source>
</evidence>
<gene>
    <name evidence="1" type="ORF">UFOVP601_34</name>
</gene>
<dbReference type="Pfam" id="PF13481">
    <property type="entry name" value="AAA_25"/>
    <property type="match status" value="1"/>
</dbReference>
<protein>
    <submittedName>
        <fullName evidence="1">AAA domain containing protein</fullName>
    </submittedName>
</protein>
<dbReference type="SUPFAM" id="SSF52540">
    <property type="entry name" value="P-loop containing nucleoside triphosphate hydrolases"/>
    <property type="match status" value="1"/>
</dbReference>
<proteinExistence type="predicted"/>
<dbReference type="EMBL" id="LR796569">
    <property type="protein sequence ID" value="CAB4151786.1"/>
    <property type="molecule type" value="Genomic_DNA"/>
</dbReference>
<sequence length="674" mass="72546">MDAVQTMTNSDFLAEVYTDLSEDQYGWVCNFRSTPDQGEWAGRPYKGTERQAALIDGAGADNTYFCTAVLEEFNASGAWARQKATFCRLAVLVVDDVDPADILGGYSYALQTSPGKWQVGILLDAEDPDCANAELVDRIMRALSVRGRSNDGSGNACVRYVRLPVGSNTKPRAAGVWRCQLAEWSPSTRWTLADACAAVEVDIDALRIAERGVKTTQSGVGAGENVAGDALSLISGPMDQRSYHDAIVRMAASLVAGGMFPGAAVAHLYSLMDAVRPSGSVEELARWSARRAEIPRAVRSAEKFAPPERAPVTVNIRLGSPVADAGASGEVDPEFLLGLDELQRRSASVRWGVKSVIPADSLGMLFGASGTFKSFIALDHSLHVSHGMDWMGRKTQQGPVVYVAAEGGAGIFRRVDAWHRQYGLCLADNFRVCIVPLVLSISEHVEALASAIASLPVVPVLVYIDTLSQTFEGDENSATDISAYLRLINSMIRARFNCTVIVVHHSGHAATERPRGSSAITANVDFMLGAYRPDAGIAQARLDVIKQKDGDKLASQGFELTRMVLGQDEDGDEVSSLVAVWNDIAGRVLAAAAVKLTAYETLLLGMLEKKPTVAEHELRHEFFNVLGREAVAAGKEFGMETGRRAFVRSLATLVKQERVRVSPGGNVTLLRGEG</sequence>